<feature type="transmembrane region" description="Helical" evidence="6">
    <location>
        <begin position="35"/>
        <end position="52"/>
    </location>
</feature>
<feature type="domain" description="GtrA/DPMS transmembrane" evidence="7">
    <location>
        <begin position="7"/>
        <end position="122"/>
    </location>
</feature>
<dbReference type="Pfam" id="PF04138">
    <property type="entry name" value="GtrA_DPMS_TM"/>
    <property type="match status" value="1"/>
</dbReference>
<evidence type="ECO:0000259" key="7">
    <source>
        <dbReference type="Pfam" id="PF04138"/>
    </source>
</evidence>
<evidence type="ECO:0000256" key="1">
    <source>
        <dbReference type="ARBA" id="ARBA00004141"/>
    </source>
</evidence>
<protein>
    <submittedName>
        <fullName evidence="8">GtrA family protein</fullName>
    </submittedName>
</protein>
<dbReference type="GO" id="GO:0005886">
    <property type="term" value="C:plasma membrane"/>
    <property type="evidence" value="ECO:0007669"/>
    <property type="project" value="TreeGrafter"/>
</dbReference>
<dbReference type="PANTHER" id="PTHR38459:SF1">
    <property type="entry name" value="PROPHAGE BACTOPRENOL-LINKED GLUCOSE TRANSLOCASE HOMOLOG"/>
    <property type="match status" value="1"/>
</dbReference>
<dbReference type="InterPro" id="IPR007267">
    <property type="entry name" value="GtrA_DPMS_TM"/>
</dbReference>
<keyword evidence="4 6" id="KW-1133">Transmembrane helix</keyword>
<comment type="similarity">
    <text evidence="2">Belongs to the GtrA family.</text>
</comment>
<name>A0A9D1GHD8_9BACT</name>
<accession>A0A9D1GHD8</accession>
<evidence type="ECO:0000256" key="3">
    <source>
        <dbReference type="ARBA" id="ARBA00022692"/>
    </source>
</evidence>
<organism evidence="8 9">
    <name type="scientific">Candidatus Caccoplasma intestinavium</name>
    <dbReference type="NCBI Taxonomy" id="2840716"/>
    <lineage>
        <taxon>Bacteria</taxon>
        <taxon>Pseudomonadati</taxon>
        <taxon>Bacteroidota</taxon>
        <taxon>Bacteroidia</taxon>
        <taxon>Bacteroidales</taxon>
        <taxon>Bacteroidaceae</taxon>
        <taxon>Bacteroidaceae incertae sedis</taxon>
        <taxon>Candidatus Caccoplasma</taxon>
    </lineage>
</organism>
<dbReference type="GO" id="GO:0000271">
    <property type="term" value="P:polysaccharide biosynthetic process"/>
    <property type="evidence" value="ECO:0007669"/>
    <property type="project" value="InterPro"/>
</dbReference>
<reference evidence="8" key="2">
    <citation type="journal article" date="2021" name="PeerJ">
        <title>Extensive microbial diversity within the chicken gut microbiome revealed by metagenomics and culture.</title>
        <authorList>
            <person name="Gilroy R."/>
            <person name="Ravi A."/>
            <person name="Getino M."/>
            <person name="Pursley I."/>
            <person name="Horton D.L."/>
            <person name="Alikhan N.F."/>
            <person name="Baker D."/>
            <person name="Gharbi K."/>
            <person name="Hall N."/>
            <person name="Watson M."/>
            <person name="Adriaenssens E.M."/>
            <person name="Foster-Nyarko E."/>
            <person name="Jarju S."/>
            <person name="Secka A."/>
            <person name="Antonio M."/>
            <person name="Oren A."/>
            <person name="Chaudhuri R.R."/>
            <person name="La Ragione R."/>
            <person name="Hildebrand F."/>
            <person name="Pallen M.J."/>
        </authorList>
    </citation>
    <scope>NUCLEOTIDE SEQUENCE</scope>
    <source>
        <strain evidence="8">21143</strain>
    </source>
</reference>
<evidence type="ECO:0000313" key="9">
    <source>
        <dbReference type="Proteomes" id="UP000886722"/>
    </source>
</evidence>
<evidence type="ECO:0000256" key="4">
    <source>
        <dbReference type="ARBA" id="ARBA00022989"/>
    </source>
</evidence>
<keyword evidence="3 6" id="KW-0812">Transmembrane</keyword>
<proteinExistence type="inferred from homology"/>
<evidence type="ECO:0000256" key="6">
    <source>
        <dbReference type="SAM" id="Phobius"/>
    </source>
</evidence>
<dbReference type="PANTHER" id="PTHR38459">
    <property type="entry name" value="PROPHAGE BACTOPRENOL-LINKED GLUCOSE TRANSLOCASE HOMOLOG"/>
    <property type="match status" value="1"/>
</dbReference>
<comment type="caution">
    <text evidence="8">The sequence shown here is derived from an EMBL/GenBank/DDBJ whole genome shotgun (WGS) entry which is preliminary data.</text>
</comment>
<feature type="transmembrane region" description="Helical" evidence="6">
    <location>
        <begin position="72"/>
        <end position="91"/>
    </location>
</feature>
<evidence type="ECO:0000313" key="8">
    <source>
        <dbReference type="EMBL" id="HIT40304.1"/>
    </source>
</evidence>
<gene>
    <name evidence="8" type="ORF">IAD06_09780</name>
</gene>
<evidence type="ECO:0000256" key="2">
    <source>
        <dbReference type="ARBA" id="ARBA00009399"/>
    </source>
</evidence>
<dbReference type="Proteomes" id="UP000886722">
    <property type="component" value="Unassembled WGS sequence"/>
</dbReference>
<dbReference type="AlphaFoldDB" id="A0A9D1GHD8"/>
<reference evidence="8" key="1">
    <citation type="submission" date="2020-10" db="EMBL/GenBank/DDBJ databases">
        <authorList>
            <person name="Gilroy R."/>
        </authorList>
    </citation>
    <scope>NUCLEOTIDE SEQUENCE</scope>
    <source>
        <strain evidence="8">21143</strain>
    </source>
</reference>
<dbReference type="EMBL" id="DVKT01000071">
    <property type="protein sequence ID" value="HIT40304.1"/>
    <property type="molecule type" value="Genomic_DNA"/>
</dbReference>
<sequence length="122" mass="14246">MIVQFIKFCLVGGSGVFVDFGITWFFKEICRINKYIANSIGFVCAATSNYLLNRIWTFESHDPEIAMQYARFIGISVIGLLINNAAIYLFNDKLKFNFYFSKLLAIGIVTFWNFFMNYFFNF</sequence>
<feature type="transmembrane region" description="Helical" evidence="6">
    <location>
        <begin position="103"/>
        <end position="120"/>
    </location>
</feature>
<evidence type="ECO:0000256" key="5">
    <source>
        <dbReference type="ARBA" id="ARBA00023136"/>
    </source>
</evidence>
<comment type="subcellular location">
    <subcellularLocation>
        <location evidence="1">Membrane</location>
        <topology evidence="1">Multi-pass membrane protein</topology>
    </subcellularLocation>
</comment>
<keyword evidence="5 6" id="KW-0472">Membrane</keyword>
<feature type="transmembrane region" description="Helical" evidence="6">
    <location>
        <begin position="6"/>
        <end position="26"/>
    </location>
</feature>
<dbReference type="InterPro" id="IPR051401">
    <property type="entry name" value="GtrA_CellWall_Glycosyl"/>
</dbReference>